<comment type="caution">
    <text evidence="1">The sequence shown here is derived from an EMBL/GenBank/DDBJ whole genome shotgun (WGS) entry which is preliminary data.</text>
</comment>
<sequence>MSSIRLDRWRAAVTASPLPTRRTSFTTPVVDYEPPPIVVCPAPTSAALHRHATKALRSVPNVPEAGELPVPQVAAAFAETAIRRVLEVSDRRRPVAQLRPLLAPSLFDAVAAFTAAGSREGAAVLRRVRLRSVHVLDGDDAAAEVFASYSRGRRVRAIAGRVEFVKGRWVMVALQVG</sequence>
<reference evidence="1" key="2">
    <citation type="journal article" date="2022" name="BMC Genomics">
        <title>Comparative genome analysis of mycobacteria focusing on tRNA and non-coding RNA.</title>
        <authorList>
            <person name="Behra P.R.K."/>
            <person name="Pettersson B.M.F."/>
            <person name="Ramesh M."/>
            <person name="Das S."/>
            <person name="Dasgupta S."/>
            <person name="Kirsebom L.A."/>
        </authorList>
    </citation>
    <scope>NUCLEOTIDE SEQUENCE</scope>
    <source>
        <strain evidence="1">DSM 44838</strain>
    </source>
</reference>
<dbReference type="EMBL" id="JACKVK010000008">
    <property type="protein sequence ID" value="MCV7422031.1"/>
    <property type="molecule type" value="Genomic_DNA"/>
</dbReference>
<accession>A0A9X3C2Z1</accession>
<name>A0A9X3C2Z1_9MYCO</name>
<dbReference type="Proteomes" id="UP001141629">
    <property type="component" value="Unassembled WGS sequence"/>
</dbReference>
<evidence type="ECO:0000313" key="1">
    <source>
        <dbReference type="EMBL" id="MCV7422031.1"/>
    </source>
</evidence>
<dbReference type="Pfam" id="PF20060">
    <property type="entry name" value="DUF6459"/>
    <property type="match status" value="1"/>
</dbReference>
<reference evidence="1" key="1">
    <citation type="submission" date="2020-07" db="EMBL/GenBank/DDBJ databases">
        <authorList>
            <person name="Pettersson B.M.F."/>
            <person name="Behra P.R.K."/>
            <person name="Ramesh M."/>
            <person name="Das S."/>
            <person name="Dasgupta S."/>
            <person name="Kirsebom L.A."/>
        </authorList>
    </citation>
    <scope>NUCLEOTIDE SEQUENCE</scope>
    <source>
        <strain evidence="1">DSM 44838</strain>
    </source>
</reference>
<protein>
    <submittedName>
        <fullName evidence="1">Uncharacterized protein</fullName>
    </submittedName>
</protein>
<evidence type="ECO:0000313" key="2">
    <source>
        <dbReference type="Proteomes" id="UP001141629"/>
    </source>
</evidence>
<proteinExistence type="predicted"/>
<dbReference type="InterPro" id="IPR045596">
    <property type="entry name" value="DUF6459"/>
</dbReference>
<organism evidence="1 2">
    <name type="scientific">Mycobacterium yunnanensis</name>
    <dbReference type="NCBI Taxonomy" id="368477"/>
    <lineage>
        <taxon>Bacteria</taxon>
        <taxon>Bacillati</taxon>
        <taxon>Actinomycetota</taxon>
        <taxon>Actinomycetes</taxon>
        <taxon>Mycobacteriales</taxon>
        <taxon>Mycobacteriaceae</taxon>
        <taxon>Mycobacterium</taxon>
    </lineage>
</organism>
<dbReference type="AlphaFoldDB" id="A0A9X3C2Z1"/>
<keyword evidence="2" id="KW-1185">Reference proteome</keyword>
<gene>
    <name evidence="1" type="ORF">H7K45_15885</name>
</gene>